<dbReference type="EC" id="4.2.1.46" evidence="4 8"/>
<feature type="domain" description="NAD(P)-binding" evidence="9">
    <location>
        <begin position="16"/>
        <end position="327"/>
    </location>
</feature>
<dbReference type="Gene3D" id="3.40.50.720">
    <property type="entry name" value="NAD(P)-binding Rossmann-like Domain"/>
    <property type="match status" value="1"/>
</dbReference>
<comment type="similarity">
    <text evidence="3 8">Belongs to the NAD(P)-dependent epimerase/dehydratase family. dTDP-glucose dehydratase subfamily.</text>
</comment>
<dbReference type="Pfam" id="PF16363">
    <property type="entry name" value="GDP_Man_Dehyd"/>
    <property type="match status" value="1"/>
</dbReference>
<keyword evidence="6" id="KW-0520">NAD</keyword>
<dbReference type="NCBIfam" id="TIGR01181">
    <property type="entry name" value="dTDP_gluc_dehyt"/>
    <property type="match status" value="1"/>
</dbReference>
<evidence type="ECO:0000256" key="8">
    <source>
        <dbReference type="RuleBase" id="RU004473"/>
    </source>
</evidence>
<dbReference type="PANTHER" id="PTHR43000">
    <property type="entry name" value="DTDP-D-GLUCOSE 4,6-DEHYDRATASE-RELATED"/>
    <property type="match status" value="1"/>
</dbReference>
<sequence>MQVKTVAMPEKTKVMLVTGGAGFIGSEFIRYIFQKHPDYQIINLDKLTYAGDLYRLIKIADLPNYTFVDGDITDAGFVTRLFNQYDFDYVVNFAAETHVTRSIFNPAPFMHTNVEGVRTLLNAALLTWDNLAEKKFLHISTDEVYGSLEKDADHFFTEEMLPCPRSPYSSSKAEADLVAQSYFSTHNLPVLITRSTNNYGPWQHPEKLVPLVVSNALENKPIPIHGDGSDIRDWLYVGDHCVAIDTVLHYGSLGEIYNIGSNNEVETIHVVKTILDRLSKPYSLIRHIPFRENHDMRYAIDASKIKGLKYPNGSHWEPTVAFNDGMRFTIEWYRDSLGWLRKLRSTSDFRNYYQKLVAGTEAEEIEEIIVSQDEYDYAFESPSP</sequence>
<evidence type="ECO:0000256" key="6">
    <source>
        <dbReference type="ARBA" id="ARBA00023027"/>
    </source>
</evidence>
<keyword evidence="11" id="KW-1185">Reference proteome</keyword>
<evidence type="ECO:0000313" key="10">
    <source>
        <dbReference type="EMBL" id="GBR76631.1"/>
    </source>
</evidence>
<protein>
    <recommendedName>
        <fullName evidence="5 8">dTDP-glucose 4,6-dehydratase</fullName>
        <ecNumber evidence="4 8">4.2.1.46</ecNumber>
    </recommendedName>
</protein>
<dbReference type="GO" id="GO:0009225">
    <property type="term" value="P:nucleotide-sugar metabolic process"/>
    <property type="evidence" value="ECO:0007669"/>
    <property type="project" value="InterPro"/>
</dbReference>
<dbReference type="InterPro" id="IPR016040">
    <property type="entry name" value="NAD(P)-bd_dom"/>
</dbReference>
<evidence type="ECO:0000259" key="9">
    <source>
        <dbReference type="Pfam" id="PF16363"/>
    </source>
</evidence>
<evidence type="ECO:0000313" key="11">
    <source>
        <dbReference type="Proteomes" id="UP000275925"/>
    </source>
</evidence>
<dbReference type="SUPFAM" id="SSF51735">
    <property type="entry name" value="NAD(P)-binding Rossmann-fold domains"/>
    <property type="match status" value="1"/>
</dbReference>
<comment type="catalytic activity">
    <reaction evidence="1 8">
        <text>dTDP-alpha-D-glucose = dTDP-4-dehydro-6-deoxy-alpha-D-glucose + H2O</text>
        <dbReference type="Rhea" id="RHEA:17221"/>
        <dbReference type="ChEBI" id="CHEBI:15377"/>
        <dbReference type="ChEBI" id="CHEBI:57477"/>
        <dbReference type="ChEBI" id="CHEBI:57649"/>
        <dbReference type="EC" id="4.2.1.46"/>
    </reaction>
</comment>
<dbReference type="AlphaFoldDB" id="A0A388TIK6"/>
<gene>
    <name evidence="10" type="primary">rfbB</name>
    <name evidence="10" type="ORF">NO2_1152</name>
</gene>
<dbReference type="EMBL" id="BGZO01000036">
    <property type="protein sequence ID" value="GBR76631.1"/>
    <property type="molecule type" value="Genomic_DNA"/>
</dbReference>
<evidence type="ECO:0000256" key="7">
    <source>
        <dbReference type="ARBA" id="ARBA00023239"/>
    </source>
</evidence>
<evidence type="ECO:0000256" key="5">
    <source>
        <dbReference type="ARBA" id="ARBA00016977"/>
    </source>
</evidence>
<accession>A0A388TIK6</accession>
<dbReference type="InterPro" id="IPR036291">
    <property type="entry name" value="NAD(P)-bd_dom_sf"/>
</dbReference>
<dbReference type="Proteomes" id="UP000275925">
    <property type="component" value="Unassembled WGS sequence"/>
</dbReference>
<keyword evidence="7 8" id="KW-0456">Lyase</keyword>
<proteinExistence type="inferred from homology"/>
<name>A0A388TIK6_9BACT</name>
<evidence type="ECO:0000256" key="4">
    <source>
        <dbReference type="ARBA" id="ARBA00011990"/>
    </source>
</evidence>
<comment type="caution">
    <text evidence="10">The sequence shown here is derived from an EMBL/GenBank/DDBJ whole genome shotgun (WGS) entry which is preliminary data.</text>
</comment>
<reference evidence="10 11" key="1">
    <citation type="journal article" date="2019" name="ISME J.">
        <title>Genome analyses of uncultured TG2/ZB3 bacteria in 'Margulisbacteria' specifically attached to ectosymbiotic spirochetes of protists in the termite gut.</title>
        <authorList>
            <person name="Utami Y.D."/>
            <person name="Kuwahara H."/>
            <person name="Igai K."/>
            <person name="Murakami T."/>
            <person name="Sugaya K."/>
            <person name="Morikawa T."/>
            <person name="Nagura Y."/>
            <person name="Yuki M."/>
            <person name="Deevong P."/>
            <person name="Inoue T."/>
            <person name="Kihara K."/>
            <person name="Lo N."/>
            <person name="Yamada A."/>
            <person name="Ohkuma M."/>
            <person name="Hongoh Y."/>
        </authorList>
    </citation>
    <scope>NUCLEOTIDE SEQUENCE [LARGE SCALE GENOMIC DNA]</scope>
    <source>
        <strain evidence="10">NkOx7-02</strain>
    </source>
</reference>
<dbReference type="CDD" id="cd05246">
    <property type="entry name" value="dTDP_GD_SDR_e"/>
    <property type="match status" value="1"/>
</dbReference>
<evidence type="ECO:0000256" key="2">
    <source>
        <dbReference type="ARBA" id="ARBA00001911"/>
    </source>
</evidence>
<comment type="cofactor">
    <cofactor evidence="2 8">
        <name>NAD(+)</name>
        <dbReference type="ChEBI" id="CHEBI:57540"/>
    </cofactor>
</comment>
<organism evidence="10 11">
    <name type="scientific">Candidatus Termititenax persephonae</name>
    <dbReference type="NCBI Taxonomy" id="2218525"/>
    <lineage>
        <taxon>Bacteria</taxon>
        <taxon>Bacillati</taxon>
        <taxon>Candidatus Margulisiibacteriota</taxon>
        <taxon>Candidatus Termititenacia</taxon>
        <taxon>Candidatus Termititenacales</taxon>
        <taxon>Candidatus Termititenacaceae</taxon>
        <taxon>Candidatus Termititenax</taxon>
    </lineage>
</organism>
<dbReference type="GO" id="GO:0008460">
    <property type="term" value="F:dTDP-glucose 4,6-dehydratase activity"/>
    <property type="evidence" value="ECO:0007669"/>
    <property type="project" value="UniProtKB-EC"/>
</dbReference>
<evidence type="ECO:0000256" key="1">
    <source>
        <dbReference type="ARBA" id="ARBA00001539"/>
    </source>
</evidence>
<dbReference type="Gene3D" id="3.90.25.10">
    <property type="entry name" value="UDP-galactose 4-epimerase, domain 1"/>
    <property type="match status" value="1"/>
</dbReference>
<evidence type="ECO:0000256" key="3">
    <source>
        <dbReference type="ARBA" id="ARBA00008178"/>
    </source>
</evidence>
<dbReference type="InterPro" id="IPR005888">
    <property type="entry name" value="dTDP_Gluc_deHydtase"/>
</dbReference>